<dbReference type="InterPro" id="IPR029058">
    <property type="entry name" value="AB_hydrolase_fold"/>
</dbReference>
<organism evidence="2 3">
    <name type="scientific">Pseudonocardia yunnanensis</name>
    <dbReference type="NCBI Taxonomy" id="58107"/>
    <lineage>
        <taxon>Bacteria</taxon>
        <taxon>Bacillati</taxon>
        <taxon>Actinomycetota</taxon>
        <taxon>Actinomycetes</taxon>
        <taxon>Pseudonocardiales</taxon>
        <taxon>Pseudonocardiaceae</taxon>
        <taxon>Pseudonocardia</taxon>
    </lineage>
</organism>
<dbReference type="RefSeq" id="WP_344720661.1">
    <property type="nucleotide sequence ID" value="NZ_BAAAUS010000006.1"/>
</dbReference>
<dbReference type="InterPro" id="IPR050471">
    <property type="entry name" value="AB_hydrolase"/>
</dbReference>
<evidence type="ECO:0000259" key="1">
    <source>
        <dbReference type="Pfam" id="PF00561"/>
    </source>
</evidence>
<accession>A0ABW4EVD0</accession>
<dbReference type="Pfam" id="PF00561">
    <property type="entry name" value="Abhydrolase_1"/>
    <property type="match status" value="1"/>
</dbReference>
<evidence type="ECO:0000313" key="3">
    <source>
        <dbReference type="Proteomes" id="UP001597114"/>
    </source>
</evidence>
<dbReference type="SUPFAM" id="SSF53474">
    <property type="entry name" value="alpha/beta-Hydrolases"/>
    <property type="match status" value="1"/>
</dbReference>
<dbReference type="PANTHER" id="PTHR43433:SF5">
    <property type="entry name" value="AB HYDROLASE-1 DOMAIN-CONTAINING PROTEIN"/>
    <property type="match status" value="1"/>
</dbReference>
<dbReference type="EMBL" id="JBHUCO010000012">
    <property type="protein sequence ID" value="MFD1518402.1"/>
    <property type="molecule type" value="Genomic_DNA"/>
</dbReference>
<reference evidence="3" key="1">
    <citation type="journal article" date="2019" name="Int. J. Syst. Evol. Microbiol.">
        <title>The Global Catalogue of Microorganisms (GCM) 10K type strain sequencing project: providing services to taxonomists for standard genome sequencing and annotation.</title>
        <authorList>
            <consortium name="The Broad Institute Genomics Platform"/>
            <consortium name="The Broad Institute Genome Sequencing Center for Infectious Disease"/>
            <person name="Wu L."/>
            <person name="Ma J."/>
        </authorList>
    </citation>
    <scope>NUCLEOTIDE SEQUENCE [LARGE SCALE GENOMIC DNA]</scope>
    <source>
        <strain evidence="3">CCM 7043</strain>
    </source>
</reference>
<dbReference type="PANTHER" id="PTHR43433">
    <property type="entry name" value="HYDROLASE, ALPHA/BETA FOLD FAMILY PROTEIN"/>
    <property type="match status" value="1"/>
</dbReference>
<dbReference type="GO" id="GO:0016787">
    <property type="term" value="F:hydrolase activity"/>
    <property type="evidence" value="ECO:0007669"/>
    <property type="project" value="UniProtKB-KW"/>
</dbReference>
<dbReference type="Gene3D" id="3.40.50.1820">
    <property type="entry name" value="alpha/beta hydrolase"/>
    <property type="match status" value="1"/>
</dbReference>
<comment type="caution">
    <text evidence="2">The sequence shown here is derived from an EMBL/GenBank/DDBJ whole genome shotgun (WGS) entry which is preliminary data.</text>
</comment>
<sequence>MTEPRIHAFDVPGARLHLETRGTGPLLLFVVGGNGDSTIYGGVAAALADRFTVATYDRRGFVRSPVSGPVDDDTRLAADVDDACRLIDHLGGAPAHVFGSSSGAIVVLELISRHPDLVATAVAHEPPITGLLPDGADWPAFFDDVYAAYRAEGVWPAMQRFGVAVGVGGSSGPPPGVELPQPVVEMMARAEANATFWLEHELRSYPRYVPDPDALAAVADRIVLAGGAESREHMPYRPNLVLAERLGLGVVDFPGGHVGYATHPSEFASRLATVLTQEGSVTPGR</sequence>
<dbReference type="InterPro" id="IPR000073">
    <property type="entry name" value="AB_hydrolase_1"/>
</dbReference>
<dbReference type="Proteomes" id="UP001597114">
    <property type="component" value="Unassembled WGS sequence"/>
</dbReference>
<keyword evidence="3" id="KW-1185">Reference proteome</keyword>
<proteinExistence type="predicted"/>
<keyword evidence="2" id="KW-0378">Hydrolase</keyword>
<gene>
    <name evidence="2" type="ORF">ACFSJD_12955</name>
</gene>
<protein>
    <submittedName>
        <fullName evidence="2">Alpha/beta fold hydrolase</fullName>
    </submittedName>
</protein>
<evidence type="ECO:0000313" key="2">
    <source>
        <dbReference type="EMBL" id="MFD1518402.1"/>
    </source>
</evidence>
<name>A0ABW4EVD0_9PSEU</name>
<feature type="domain" description="AB hydrolase-1" evidence="1">
    <location>
        <begin position="25"/>
        <end position="147"/>
    </location>
</feature>